<reference evidence="1 2" key="1">
    <citation type="submission" date="2019-02" db="EMBL/GenBank/DDBJ databases">
        <title>Genome sequencing of the rare red list fungi Antrodiella citrinella (Flaviporus citrinellus).</title>
        <authorList>
            <person name="Buettner E."/>
            <person name="Kellner H."/>
        </authorList>
    </citation>
    <scope>NUCLEOTIDE SEQUENCE [LARGE SCALE GENOMIC DNA]</scope>
    <source>
        <strain evidence="1 2">DSM 108506</strain>
    </source>
</reference>
<dbReference type="Proteomes" id="UP000308730">
    <property type="component" value="Unassembled WGS sequence"/>
</dbReference>
<organism evidence="1 2">
    <name type="scientific">Antrodiella citrinella</name>
    <dbReference type="NCBI Taxonomy" id="2447956"/>
    <lineage>
        <taxon>Eukaryota</taxon>
        <taxon>Fungi</taxon>
        <taxon>Dikarya</taxon>
        <taxon>Basidiomycota</taxon>
        <taxon>Agaricomycotina</taxon>
        <taxon>Agaricomycetes</taxon>
        <taxon>Polyporales</taxon>
        <taxon>Steccherinaceae</taxon>
        <taxon>Antrodiella</taxon>
    </lineage>
</organism>
<sequence length="321" mass="34742">MTCLAPHKDRIATLKSLFTCVGFSSLISSLSLPTLRGLRTLSLELTDTCAIVDPTVISLCLEQCSHIRALEMVNLAVSFEFPQPMNLVKFSLSTVQDLPSLVTITSLFRESPNLEVVSLDKYSGISLPRSPREGPADTVTGPPVSMPNLRILSIHAPTRYTRNLLSALSCPQARLQVTLLPVCLHRAVASGFIVSAFPAALKQLDAVDSLLVNLDTLRSDATIVGFNTFAVESLATIQDLMADSSDAPYVFRLTISKGRMPALATSVFHSCVVKALRKFVGSSVLAKKVTRLVMYLPEDPSSLLMGKLVRSLPSLKSVEVI</sequence>
<dbReference type="AlphaFoldDB" id="A0A4S4N1Q4"/>
<protein>
    <recommendedName>
        <fullName evidence="3">F-box domain-containing protein</fullName>
    </recommendedName>
</protein>
<evidence type="ECO:0008006" key="3">
    <source>
        <dbReference type="Google" id="ProtNLM"/>
    </source>
</evidence>
<proteinExistence type="predicted"/>
<evidence type="ECO:0000313" key="2">
    <source>
        <dbReference type="Proteomes" id="UP000308730"/>
    </source>
</evidence>
<gene>
    <name evidence="1" type="ORF">EUX98_g4536</name>
</gene>
<evidence type="ECO:0000313" key="1">
    <source>
        <dbReference type="EMBL" id="THH29650.1"/>
    </source>
</evidence>
<dbReference type="EMBL" id="SGPM01000113">
    <property type="protein sequence ID" value="THH29650.1"/>
    <property type="molecule type" value="Genomic_DNA"/>
</dbReference>
<name>A0A4S4N1Q4_9APHY</name>
<keyword evidence="2" id="KW-1185">Reference proteome</keyword>
<comment type="caution">
    <text evidence="1">The sequence shown here is derived from an EMBL/GenBank/DDBJ whole genome shotgun (WGS) entry which is preliminary data.</text>
</comment>
<accession>A0A4S4N1Q4</accession>